<keyword evidence="3" id="KW-1185">Reference proteome</keyword>
<evidence type="ECO:0000256" key="1">
    <source>
        <dbReference type="SAM" id="MobiDB-lite"/>
    </source>
</evidence>
<sequence>MTDQPPSPSPCWPAPTPTASAGIESDERVLATTAQLVAAVERSLDCRLDEDDLEELLLELDRRSYVEWVTVTRTGEYVWDLTDAPDRIADAVAVALVSRLCAWLEGER</sequence>
<dbReference type="EMBL" id="REFZ01000001">
    <property type="protein sequence ID" value="RQH03449.1"/>
    <property type="molecule type" value="Genomic_DNA"/>
</dbReference>
<feature type="region of interest" description="Disordered" evidence="1">
    <location>
        <begin position="1"/>
        <end position="25"/>
    </location>
</feature>
<comment type="caution">
    <text evidence="2">The sequence shown here is derived from an EMBL/GenBank/DDBJ whole genome shotgun (WGS) entry which is preliminary data.</text>
</comment>
<dbReference type="AlphaFoldDB" id="A0A3N6MHD0"/>
<accession>A0A3N6MHD0</accession>
<name>A0A3N6MHD0_NATCH</name>
<feature type="compositionally biased region" description="Pro residues" evidence="1">
    <location>
        <begin position="1"/>
        <end position="16"/>
    </location>
</feature>
<proteinExistence type="predicted"/>
<protein>
    <submittedName>
        <fullName evidence="2">Uncharacterized protein</fullName>
    </submittedName>
</protein>
<dbReference type="OrthoDB" id="206185at2157"/>
<gene>
    <name evidence="2" type="ORF">EA472_02520</name>
</gene>
<evidence type="ECO:0000313" key="3">
    <source>
        <dbReference type="Proteomes" id="UP000281431"/>
    </source>
</evidence>
<reference evidence="2 3" key="1">
    <citation type="submission" date="2018-10" db="EMBL/GenBank/DDBJ databases">
        <title>Natrarchaeobius chitinivorans gen. nov., sp. nov., and Natrarchaeobius haloalkaliphilus sp. nov., alkaliphilic, chitin-utilizing haloarchaea from hypersaline alkaline lakes.</title>
        <authorList>
            <person name="Sorokin D.Y."/>
            <person name="Elcheninov A.G."/>
            <person name="Kostrikina N.A."/>
            <person name="Bale N.J."/>
            <person name="Sinninghe Damste J.S."/>
            <person name="Khijniak T.V."/>
            <person name="Kublanov I.V."/>
            <person name="Toshchakov S.V."/>
        </authorList>
    </citation>
    <scope>NUCLEOTIDE SEQUENCE [LARGE SCALE GENOMIC DNA]</scope>
    <source>
        <strain evidence="2 3">AArcht7</strain>
    </source>
</reference>
<organism evidence="2 3">
    <name type="scientific">Natrarchaeobius chitinivorans</name>
    <dbReference type="NCBI Taxonomy" id="1679083"/>
    <lineage>
        <taxon>Archaea</taxon>
        <taxon>Methanobacteriati</taxon>
        <taxon>Methanobacteriota</taxon>
        <taxon>Stenosarchaea group</taxon>
        <taxon>Halobacteria</taxon>
        <taxon>Halobacteriales</taxon>
        <taxon>Natrialbaceae</taxon>
        <taxon>Natrarchaeobius</taxon>
    </lineage>
</organism>
<evidence type="ECO:0000313" key="2">
    <source>
        <dbReference type="EMBL" id="RQH03449.1"/>
    </source>
</evidence>
<dbReference type="Proteomes" id="UP000281431">
    <property type="component" value="Unassembled WGS sequence"/>
</dbReference>